<evidence type="ECO:0000256" key="1">
    <source>
        <dbReference type="ARBA" id="ARBA00004533"/>
    </source>
</evidence>
<dbReference type="AlphaFoldDB" id="A0A495D345"/>
<keyword evidence="4" id="KW-0813">Transport</keyword>
<comment type="caution">
    <text evidence="11">The sequence shown here is derived from an EMBL/GenBank/DDBJ whole genome shotgun (WGS) entry which is preliminary data.</text>
</comment>
<dbReference type="Pfam" id="PF01203">
    <property type="entry name" value="T2SSN"/>
    <property type="match status" value="1"/>
</dbReference>
<evidence type="ECO:0000313" key="12">
    <source>
        <dbReference type="Proteomes" id="UP000273675"/>
    </source>
</evidence>
<comment type="subcellular location">
    <subcellularLocation>
        <location evidence="1">Cell inner membrane</location>
    </subcellularLocation>
</comment>
<sequence>MLARIALVLGLLLVWLIVLMPLKAVALAAGGSQALGYRDVFGTIWQGRVYGLTLNGVPVRELEVSLDPLALVSGQLGGNWRLADASLRGDGVARFSPASLELGESQLVVTLDRLGLEPLPGLDPAERVFVRLSRLEIRDGACVAVSGTARTGALIGLARLYGRDGPAVTGEFACVDDRLVLDWTGAVDGLSLDGRVSFRSEGYDWTARIETSWPELADGLALAGMQRDGTAWRAEGSERYGPTG</sequence>
<accession>A0A495D345</accession>
<keyword evidence="6" id="KW-0997">Cell inner membrane</keyword>
<evidence type="ECO:0000256" key="8">
    <source>
        <dbReference type="ARBA" id="ARBA00022927"/>
    </source>
</evidence>
<dbReference type="Proteomes" id="UP000273675">
    <property type="component" value="Unassembled WGS sequence"/>
</dbReference>
<evidence type="ECO:0000256" key="9">
    <source>
        <dbReference type="ARBA" id="ARBA00023136"/>
    </source>
</evidence>
<evidence type="ECO:0000256" key="2">
    <source>
        <dbReference type="ARBA" id="ARBA00007208"/>
    </source>
</evidence>
<dbReference type="GO" id="GO:0015627">
    <property type="term" value="C:type II protein secretion system complex"/>
    <property type="evidence" value="ECO:0007669"/>
    <property type="project" value="InterPro"/>
</dbReference>
<evidence type="ECO:0000256" key="5">
    <source>
        <dbReference type="ARBA" id="ARBA00022475"/>
    </source>
</evidence>
<evidence type="ECO:0000256" key="7">
    <source>
        <dbReference type="ARBA" id="ARBA00022692"/>
    </source>
</evidence>
<evidence type="ECO:0000256" key="4">
    <source>
        <dbReference type="ARBA" id="ARBA00022448"/>
    </source>
</evidence>
<protein>
    <recommendedName>
        <fullName evidence="3">Type II secretion system protein N</fullName>
    </recommendedName>
    <alternativeName>
        <fullName evidence="10">General secretion pathway protein N</fullName>
    </alternativeName>
</protein>
<dbReference type="InterPro" id="IPR022792">
    <property type="entry name" value="T2SS_protein-GspN"/>
</dbReference>
<dbReference type="GO" id="GO:0015628">
    <property type="term" value="P:protein secretion by the type II secretion system"/>
    <property type="evidence" value="ECO:0007669"/>
    <property type="project" value="InterPro"/>
</dbReference>
<keyword evidence="7" id="KW-0812">Transmembrane</keyword>
<keyword evidence="8" id="KW-0653">Protein transport</keyword>
<organism evidence="11 12">
    <name type="scientific">Maricaulis maris</name>
    <dbReference type="NCBI Taxonomy" id="74318"/>
    <lineage>
        <taxon>Bacteria</taxon>
        <taxon>Pseudomonadati</taxon>
        <taxon>Pseudomonadota</taxon>
        <taxon>Alphaproteobacteria</taxon>
        <taxon>Maricaulales</taxon>
        <taxon>Maricaulaceae</taxon>
        <taxon>Maricaulis</taxon>
    </lineage>
</organism>
<comment type="similarity">
    <text evidence="2">Belongs to the GSP N family.</text>
</comment>
<reference evidence="11 12" key="1">
    <citation type="submission" date="2018-10" db="EMBL/GenBank/DDBJ databases">
        <title>Genomic Encyclopedia of Type Strains, Phase IV (KMG-IV): sequencing the most valuable type-strain genomes for metagenomic binning, comparative biology and taxonomic classification.</title>
        <authorList>
            <person name="Goeker M."/>
        </authorList>
    </citation>
    <scope>NUCLEOTIDE SEQUENCE [LARGE SCALE GENOMIC DNA]</scope>
    <source>
        <strain evidence="11 12">DSM 4734</strain>
    </source>
</reference>
<dbReference type="OrthoDB" id="7631278at2"/>
<gene>
    <name evidence="11" type="ORF">C7435_2428</name>
</gene>
<evidence type="ECO:0000313" key="11">
    <source>
        <dbReference type="EMBL" id="RKQ96176.1"/>
    </source>
</evidence>
<keyword evidence="9" id="KW-0472">Membrane</keyword>
<keyword evidence="5" id="KW-1003">Cell membrane</keyword>
<evidence type="ECO:0000256" key="10">
    <source>
        <dbReference type="ARBA" id="ARBA00030772"/>
    </source>
</evidence>
<evidence type="ECO:0000256" key="6">
    <source>
        <dbReference type="ARBA" id="ARBA00022519"/>
    </source>
</evidence>
<dbReference type="GO" id="GO:0005886">
    <property type="term" value="C:plasma membrane"/>
    <property type="evidence" value="ECO:0007669"/>
    <property type="project" value="UniProtKB-SubCell"/>
</dbReference>
<dbReference type="EMBL" id="RBIM01000005">
    <property type="protein sequence ID" value="RKQ96176.1"/>
    <property type="molecule type" value="Genomic_DNA"/>
</dbReference>
<dbReference type="RefSeq" id="WP_121211774.1">
    <property type="nucleotide sequence ID" value="NZ_RBIM01000005.1"/>
</dbReference>
<proteinExistence type="inferred from homology"/>
<name>A0A495D345_9PROT</name>
<evidence type="ECO:0000256" key="3">
    <source>
        <dbReference type="ARBA" id="ARBA00021563"/>
    </source>
</evidence>